<reference evidence="2 3" key="1">
    <citation type="submission" date="2023-11" db="EMBL/GenBank/DDBJ databases">
        <authorList>
            <person name="Hedman E."/>
            <person name="Englund M."/>
            <person name="Stromberg M."/>
            <person name="Nyberg Akerstrom W."/>
            <person name="Nylinder S."/>
            <person name="Jareborg N."/>
            <person name="Kallberg Y."/>
            <person name="Kronander E."/>
        </authorList>
    </citation>
    <scope>NUCLEOTIDE SEQUENCE [LARGE SCALE GENOMIC DNA]</scope>
</reference>
<protein>
    <submittedName>
        <fullName evidence="2">Uncharacterized protein</fullName>
    </submittedName>
</protein>
<evidence type="ECO:0000313" key="2">
    <source>
        <dbReference type="EMBL" id="CAK1592260.1"/>
    </source>
</evidence>
<comment type="caution">
    <text evidence="2">The sequence shown here is derived from an EMBL/GenBank/DDBJ whole genome shotgun (WGS) entry which is preliminary data.</text>
</comment>
<dbReference type="Proteomes" id="UP001314205">
    <property type="component" value="Unassembled WGS sequence"/>
</dbReference>
<feature type="compositionally biased region" description="Basic residues" evidence="1">
    <location>
        <begin position="227"/>
        <end position="236"/>
    </location>
</feature>
<evidence type="ECO:0000256" key="1">
    <source>
        <dbReference type="SAM" id="MobiDB-lite"/>
    </source>
</evidence>
<feature type="region of interest" description="Disordered" evidence="1">
    <location>
        <begin position="224"/>
        <end position="243"/>
    </location>
</feature>
<dbReference type="AlphaFoldDB" id="A0AAV1LBE7"/>
<keyword evidence="3" id="KW-1185">Reference proteome</keyword>
<dbReference type="EMBL" id="CAVLGL010000087">
    <property type="protein sequence ID" value="CAK1592260.1"/>
    <property type="molecule type" value="Genomic_DNA"/>
</dbReference>
<accession>A0AAV1LBE7</accession>
<sequence length="404" mass="46242">MNSITVDKPIEINNDSNNLSDEELENSSINNCEIDKSMRSVISYNEEKNKKNPKTINQTLSEADQEKLKVKGIFLKDSEENLIEQDINNNMILDPLDLNEYFITKALSLAVETSLVLDSKELAYRKSLADGVQNFISLLNHVAIKNYSGADKDKDFSGSYAADMLQSFFDRSYTCGSDSAKKAEPYIISMLEAIFEIPYIDYIISEAVKKNIINSINTCATKSLAGRSRKRKKKPKKNENTEKIPALTKAAKKYKKGKDQKESNKEIMKKLRTVLNDVIDDKIKNSNKKERNNFVKIFLEIGDNLKSELRRNRLLNETLFQNNIKNDLSVSDAEDRNINVHFDSSVSSIDRNETRENKELRIGFENTPESIESQENIDQNASDEIVFHNNMEIFVRMDKPKANY</sequence>
<proteinExistence type="predicted"/>
<gene>
    <name evidence="2" type="ORF">PARMNEM_LOCUS12268</name>
</gene>
<organism evidence="2 3">
    <name type="scientific">Parnassius mnemosyne</name>
    <name type="common">clouded apollo</name>
    <dbReference type="NCBI Taxonomy" id="213953"/>
    <lineage>
        <taxon>Eukaryota</taxon>
        <taxon>Metazoa</taxon>
        <taxon>Ecdysozoa</taxon>
        <taxon>Arthropoda</taxon>
        <taxon>Hexapoda</taxon>
        <taxon>Insecta</taxon>
        <taxon>Pterygota</taxon>
        <taxon>Neoptera</taxon>
        <taxon>Endopterygota</taxon>
        <taxon>Lepidoptera</taxon>
        <taxon>Glossata</taxon>
        <taxon>Ditrysia</taxon>
        <taxon>Papilionoidea</taxon>
        <taxon>Papilionidae</taxon>
        <taxon>Parnassiinae</taxon>
        <taxon>Parnassini</taxon>
        <taxon>Parnassius</taxon>
        <taxon>Driopa</taxon>
    </lineage>
</organism>
<evidence type="ECO:0000313" key="3">
    <source>
        <dbReference type="Proteomes" id="UP001314205"/>
    </source>
</evidence>
<name>A0AAV1LBE7_9NEOP</name>